<evidence type="ECO:0000313" key="2">
    <source>
        <dbReference type="Proteomes" id="UP000530268"/>
    </source>
</evidence>
<dbReference type="Proteomes" id="UP000530268">
    <property type="component" value="Unassembled WGS sequence"/>
</dbReference>
<comment type="caution">
    <text evidence="1">The sequence shown here is derived from an EMBL/GenBank/DDBJ whole genome shotgun (WGS) entry which is preliminary data.</text>
</comment>
<organism evidence="1 2">
    <name type="scientific">Sulfitobacter undariae</name>
    <dbReference type="NCBI Taxonomy" id="1563671"/>
    <lineage>
        <taxon>Bacteria</taxon>
        <taxon>Pseudomonadati</taxon>
        <taxon>Pseudomonadota</taxon>
        <taxon>Alphaproteobacteria</taxon>
        <taxon>Rhodobacterales</taxon>
        <taxon>Roseobacteraceae</taxon>
        <taxon>Sulfitobacter</taxon>
    </lineage>
</organism>
<name>A0A7W6GZX7_9RHOB</name>
<keyword evidence="2" id="KW-1185">Reference proteome</keyword>
<dbReference type="RefSeq" id="WP_184562682.1">
    <property type="nucleotide sequence ID" value="NZ_JACIEI010000001.1"/>
</dbReference>
<proteinExistence type="predicted"/>
<reference evidence="1 2" key="1">
    <citation type="submission" date="2020-08" db="EMBL/GenBank/DDBJ databases">
        <title>Genomic Encyclopedia of Type Strains, Phase IV (KMG-IV): sequencing the most valuable type-strain genomes for metagenomic binning, comparative biology and taxonomic classification.</title>
        <authorList>
            <person name="Goeker M."/>
        </authorList>
    </citation>
    <scope>NUCLEOTIDE SEQUENCE [LARGE SCALE GENOMIC DNA]</scope>
    <source>
        <strain evidence="1 2">DSM 102234</strain>
    </source>
</reference>
<protein>
    <submittedName>
        <fullName evidence="1">Uncharacterized protein</fullName>
    </submittedName>
</protein>
<gene>
    <name evidence="1" type="ORF">GGR95_000667</name>
</gene>
<sequence length="95" mass="10997">MTMRLKYIDELSGGRKRFRRRWAKDVAEVRGETFFQEPLKALTDANLVAEHTALLKEFDAAVAAHRHTFEECEQASPRVLWHEAQKEAEKLLEGS</sequence>
<accession>A0A7W6GZX7</accession>
<evidence type="ECO:0000313" key="1">
    <source>
        <dbReference type="EMBL" id="MBB3993048.1"/>
    </source>
</evidence>
<dbReference type="EMBL" id="JACIEI010000001">
    <property type="protein sequence ID" value="MBB3993048.1"/>
    <property type="molecule type" value="Genomic_DNA"/>
</dbReference>
<dbReference type="AlphaFoldDB" id="A0A7W6GZX7"/>